<dbReference type="EMBL" id="LQZG01000005">
    <property type="protein sequence ID" value="OAB86220.1"/>
    <property type="molecule type" value="Genomic_DNA"/>
</dbReference>
<evidence type="ECO:0000256" key="4">
    <source>
        <dbReference type="ARBA" id="ARBA00023163"/>
    </source>
</evidence>
<keyword evidence="8" id="KW-1185">Reference proteome</keyword>
<dbReference type="GO" id="GO:0032993">
    <property type="term" value="C:protein-DNA complex"/>
    <property type="evidence" value="ECO:0007669"/>
    <property type="project" value="TreeGrafter"/>
</dbReference>
<evidence type="ECO:0000256" key="5">
    <source>
        <dbReference type="PROSITE-ProRule" id="PRU00169"/>
    </source>
</evidence>
<dbReference type="GO" id="GO:0006355">
    <property type="term" value="P:regulation of DNA-templated transcription"/>
    <property type="evidence" value="ECO:0007669"/>
    <property type="project" value="TreeGrafter"/>
</dbReference>
<evidence type="ECO:0000313" key="7">
    <source>
        <dbReference type="EMBL" id="OAB86220.1"/>
    </source>
</evidence>
<evidence type="ECO:0000256" key="1">
    <source>
        <dbReference type="ARBA" id="ARBA00022553"/>
    </source>
</evidence>
<keyword evidence="1 5" id="KW-0597">Phosphoprotein</keyword>
<dbReference type="PANTHER" id="PTHR48111">
    <property type="entry name" value="REGULATOR OF RPOS"/>
    <property type="match status" value="1"/>
</dbReference>
<keyword evidence="4" id="KW-0804">Transcription</keyword>
<dbReference type="STRING" id="262209.AWH69_15095"/>
<sequence>MAEQTVVVVADDDDDIRDLVAFKLENAGYEVISVADGDSAWDRVREVRPTLAVLDVMMPGMSGLDVLREIRADESLAETKVILLTARSRDVDVDAGFSSGADDYLTKPFSPRELVHRVSSLLARG</sequence>
<dbReference type="PROSITE" id="PS50110">
    <property type="entry name" value="RESPONSE_REGULATORY"/>
    <property type="match status" value="1"/>
</dbReference>
<evidence type="ECO:0000259" key="6">
    <source>
        <dbReference type="PROSITE" id="PS50110"/>
    </source>
</evidence>
<evidence type="ECO:0000256" key="2">
    <source>
        <dbReference type="ARBA" id="ARBA00023015"/>
    </source>
</evidence>
<protein>
    <submittedName>
        <fullName evidence="7">Histidine kinase</fullName>
    </submittedName>
</protein>
<comment type="caution">
    <text evidence="7">The sequence shown here is derived from an EMBL/GenBank/DDBJ whole genome shotgun (WGS) entry which is preliminary data.</text>
</comment>
<dbReference type="InterPro" id="IPR001789">
    <property type="entry name" value="Sig_transdc_resp-reg_receiver"/>
</dbReference>
<dbReference type="GO" id="GO:0005829">
    <property type="term" value="C:cytosol"/>
    <property type="evidence" value="ECO:0007669"/>
    <property type="project" value="TreeGrafter"/>
</dbReference>
<evidence type="ECO:0000256" key="3">
    <source>
        <dbReference type="ARBA" id="ARBA00023125"/>
    </source>
</evidence>
<feature type="domain" description="Response regulatory" evidence="6">
    <location>
        <begin position="6"/>
        <end position="122"/>
    </location>
</feature>
<dbReference type="GO" id="GO:0000156">
    <property type="term" value="F:phosphorelay response regulator activity"/>
    <property type="evidence" value="ECO:0007669"/>
    <property type="project" value="TreeGrafter"/>
</dbReference>
<evidence type="ECO:0000313" key="8">
    <source>
        <dbReference type="Proteomes" id="UP000076976"/>
    </source>
</evidence>
<organism evidence="7 8">
    <name type="scientific">Janibacter melonis</name>
    <dbReference type="NCBI Taxonomy" id="262209"/>
    <lineage>
        <taxon>Bacteria</taxon>
        <taxon>Bacillati</taxon>
        <taxon>Actinomycetota</taxon>
        <taxon>Actinomycetes</taxon>
        <taxon>Micrococcales</taxon>
        <taxon>Intrasporangiaceae</taxon>
        <taxon>Janibacter</taxon>
    </lineage>
</organism>
<dbReference type="InterPro" id="IPR011006">
    <property type="entry name" value="CheY-like_superfamily"/>
</dbReference>
<dbReference type="AlphaFoldDB" id="A0A176Q967"/>
<dbReference type="GO" id="GO:0000976">
    <property type="term" value="F:transcription cis-regulatory region binding"/>
    <property type="evidence" value="ECO:0007669"/>
    <property type="project" value="TreeGrafter"/>
</dbReference>
<dbReference type="SMART" id="SM00448">
    <property type="entry name" value="REC"/>
    <property type="match status" value="1"/>
</dbReference>
<keyword evidence="7" id="KW-0418">Kinase</keyword>
<keyword evidence="3" id="KW-0238">DNA-binding</keyword>
<dbReference type="PANTHER" id="PTHR48111:SF4">
    <property type="entry name" value="DNA-BINDING DUAL TRANSCRIPTIONAL REGULATOR OMPR"/>
    <property type="match status" value="1"/>
</dbReference>
<dbReference type="GO" id="GO:0016301">
    <property type="term" value="F:kinase activity"/>
    <property type="evidence" value="ECO:0007669"/>
    <property type="project" value="UniProtKB-KW"/>
</dbReference>
<dbReference type="Pfam" id="PF00072">
    <property type="entry name" value="Response_reg"/>
    <property type="match status" value="1"/>
</dbReference>
<dbReference type="InterPro" id="IPR039420">
    <property type="entry name" value="WalR-like"/>
</dbReference>
<accession>A0A176Q967</accession>
<gene>
    <name evidence="7" type="ORF">AWH69_15095</name>
</gene>
<feature type="modified residue" description="4-aspartylphosphate" evidence="5">
    <location>
        <position position="55"/>
    </location>
</feature>
<dbReference type="Proteomes" id="UP000076976">
    <property type="component" value="Unassembled WGS sequence"/>
</dbReference>
<name>A0A176Q967_9MICO</name>
<proteinExistence type="predicted"/>
<dbReference type="Gene3D" id="3.40.50.2300">
    <property type="match status" value="1"/>
</dbReference>
<reference evidence="7 8" key="1">
    <citation type="submission" date="2016-01" db="EMBL/GenBank/DDBJ databases">
        <title>Janibacter melonis strain CD11_4 genome sequencing and assembly.</title>
        <authorList>
            <person name="Nair G.R."/>
            <person name="Kaur G."/>
            <person name="Chander A.M."/>
            <person name="Mayilraj S."/>
        </authorList>
    </citation>
    <scope>NUCLEOTIDE SEQUENCE [LARGE SCALE GENOMIC DNA]</scope>
    <source>
        <strain evidence="7 8">CD11-4</strain>
    </source>
</reference>
<keyword evidence="2" id="KW-0805">Transcription regulation</keyword>
<dbReference type="CDD" id="cd17574">
    <property type="entry name" value="REC_OmpR"/>
    <property type="match status" value="1"/>
</dbReference>
<keyword evidence="7" id="KW-0808">Transferase</keyword>
<dbReference type="RefSeq" id="WP_068277889.1">
    <property type="nucleotide sequence ID" value="NZ_LQZG01000005.1"/>
</dbReference>
<dbReference type="SUPFAM" id="SSF52172">
    <property type="entry name" value="CheY-like"/>
    <property type="match status" value="1"/>
</dbReference>